<dbReference type="Proteomes" id="UP001151760">
    <property type="component" value="Unassembled WGS sequence"/>
</dbReference>
<evidence type="ECO:0000313" key="1">
    <source>
        <dbReference type="EMBL" id="GJT14921.1"/>
    </source>
</evidence>
<organism evidence="1 2">
    <name type="scientific">Tanacetum coccineum</name>
    <dbReference type="NCBI Taxonomy" id="301880"/>
    <lineage>
        <taxon>Eukaryota</taxon>
        <taxon>Viridiplantae</taxon>
        <taxon>Streptophyta</taxon>
        <taxon>Embryophyta</taxon>
        <taxon>Tracheophyta</taxon>
        <taxon>Spermatophyta</taxon>
        <taxon>Magnoliopsida</taxon>
        <taxon>eudicotyledons</taxon>
        <taxon>Gunneridae</taxon>
        <taxon>Pentapetalae</taxon>
        <taxon>asterids</taxon>
        <taxon>campanulids</taxon>
        <taxon>Asterales</taxon>
        <taxon>Asteraceae</taxon>
        <taxon>Asteroideae</taxon>
        <taxon>Anthemideae</taxon>
        <taxon>Anthemidinae</taxon>
        <taxon>Tanacetum</taxon>
    </lineage>
</organism>
<evidence type="ECO:0008006" key="3">
    <source>
        <dbReference type="Google" id="ProtNLM"/>
    </source>
</evidence>
<keyword evidence="2" id="KW-1185">Reference proteome</keyword>
<protein>
    <recommendedName>
        <fullName evidence="3">CCHC-type domain-containing protein</fullName>
    </recommendedName>
</protein>
<proteinExistence type="predicted"/>
<sequence length="183" mass="20276">MTTPHPTPFSATTPRAGVFTPFVIVSDSDDEITTLPIKPAPPSPDRTPALYGYPLDFGDDSSDEDLSDTAESLHTQPSNKKGYAGNLPLCNNCKFHHTGSCVTKCGNCKRFGHQTRDFRSPVLRPKQRPSVAKQIAEVTCHECGMLGHYKNDFPIWRCQNRVNKYWKEKAHGDSSVVANNVDV</sequence>
<comment type="caution">
    <text evidence="1">The sequence shown here is derived from an EMBL/GenBank/DDBJ whole genome shotgun (WGS) entry which is preliminary data.</text>
</comment>
<accession>A0ABQ5BJR5</accession>
<dbReference type="Gene3D" id="4.10.60.10">
    <property type="entry name" value="Zinc finger, CCHC-type"/>
    <property type="match status" value="1"/>
</dbReference>
<evidence type="ECO:0000313" key="2">
    <source>
        <dbReference type="Proteomes" id="UP001151760"/>
    </source>
</evidence>
<reference evidence="1" key="1">
    <citation type="journal article" date="2022" name="Int. J. Mol. Sci.">
        <title>Draft Genome of Tanacetum Coccineum: Genomic Comparison of Closely Related Tanacetum-Family Plants.</title>
        <authorList>
            <person name="Yamashiro T."/>
            <person name="Shiraishi A."/>
            <person name="Nakayama K."/>
            <person name="Satake H."/>
        </authorList>
    </citation>
    <scope>NUCLEOTIDE SEQUENCE</scope>
</reference>
<reference evidence="1" key="2">
    <citation type="submission" date="2022-01" db="EMBL/GenBank/DDBJ databases">
        <authorList>
            <person name="Yamashiro T."/>
            <person name="Shiraishi A."/>
            <person name="Satake H."/>
            <person name="Nakayama K."/>
        </authorList>
    </citation>
    <scope>NUCLEOTIDE SEQUENCE</scope>
</reference>
<name>A0ABQ5BJR5_9ASTR</name>
<dbReference type="EMBL" id="BQNB010013355">
    <property type="protein sequence ID" value="GJT14921.1"/>
    <property type="molecule type" value="Genomic_DNA"/>
</dbReference>
<gene>
    <name evidence="1" type="ORF">Tco_0873627</name>
</gene>